<organism evidence="4 5">
    <name type="scientific">Novosphingobium pokkalii</name>
    <dbReference type="NCBI Taxonomy" id="1770194"/>
    <lineage>
        <taxon>Bacteria</taxon>
        <taxon>Pseudomonadati</taxon>
        <taxon>Pseudomonadota</taxon>
        <taxon>Alphaproteobacteria</taxon>
        <taxon>Sphingomonadales</taxon>
        <taxon>Sphingomonadaceae</taxon>
        <taxon>Novosphingobium</taxon>
    </lineage>
</organism>
<dbReference type="SUPFAM" id="SSF48317">
    <property type="entry name" value="Acid phosphatase/Vanadium-dependent haloperoxidase"/>
    <property type="match status" value="1"/>
</dbReference>
<evidence type="ECO:0000313" key="5">
    <source>
        <dbReference type="Proteomes" id="UP001595683"/>
    </source>
</evidence>
<feature type="chain" id="PRO_5046791416" description="Acid phosphatase" evidence="2">
    <location>
        <begin position="23"/>
        <end position="232"/>
    </location>
</feature>
<dbReference type="Pfam" id="PF01569">
    <property type="entry name" value="PAP2"/>
    <property type="match status" value="1"/>
</dbReference>
<accession>A0ABV7V8A8</accession>
<comment type="catalytic activity">
    <reaction evidence="1">
        <text>a phosphate monoester + H2O = an alcohol + phosphate</text>
        <dbReference type="Rhea" id="RHEA:15017"/>
        <dbReference type="ChEBI" id="CHEBI:15377"/>
        <dbReference type="ChEBI" id="CHEBI:30879"/>
        <dbReference type="ChEBI" id="CHEBI:43474"/>
        <dbReference type="ChEBI" id="CHEBI:67140"/>
        <dbReference type="EC" id="3.1.3.2"/>
    </reaction>
</comment>
<dbReference type="InterPro" id="IPR000326">
    <property type="entry name" value="PAP2/HPO"/>
</dbReference>
<keyword evidence="1" id="KW-0378">Hydrolase</keyword>
<protein>
    <recommendedName>
        <fullName evidence="1">Acid phosphatase</fullName>
        <ecNumber evidence="1">3.1.3.2</ecNumber>
    </recommendedName>
</protein>
<evidence type="ECO:0000256" key="1">
    <source>
        <dbReference type="PIRNR" id="PIRNR000897"/>
    </source>
</evidence>
<evidence type="ECO:0000256" key="2">
    <source>
        <dbReference type="SAM" id="SignalP"/>
    </source>
</evidence>
<evidence type="ECO:0000313" key="4">
    <source>
        <dbReference type="EMBL" id="MFC3673122.1"/>
    </source>
</evidence>
<dbReference type="Proteomes" id="UP001595683">
    <property type="component" value="Unassembled WGS sequence"/>
</dbReference>
<dbReference type="InterPro" id="IPR036938">
    <property type="entry name" value="PAP2/HPO_sf"/>
</dbReference>
<sequence>MRFFRSAAALAAACLAVPAAHAAHDADPAPQWLSPDAFAPDHAFAPPPAPGSLEERLDLDRLRALIAATPAARREQADWDGKHEDPSIFNAAMGRDLATMPHTMALLTLVQQDVERVVAIAKHHFRRARPFMVDPALPHCGKGEQALKAYPSGHAAFAWSAAWTLAALAPDHAAAVMARAQDYGLSREICGVHYPSDVEASHGMATAAAQALLTDPRLASQVAAARAEWARP</sequence>
<reference evidence="5" key="1">
    <citation type="journal article" date="2019" name="Int. J. Syst. Evol. Microbiol.">
        <title>The Global Catalogue of Microorganisms (GCM) 10K type strain sequencing project: providing services to taxonomists for standard genome sequencing and annotation.</title>
        <authorList>
            <consortium name="The Broad Institute Genomics Platform"/>
            <consortium name="The Broad Institute Genome Sequencing Center for Infectious Disease"/>
            <person name="Wu L."/>
            <person name="Ma J."/>
        </authorList>
    </citation>
    <scope>NUCLEOTIDE SEQUENCE [LARGE SCALE GENOMIC DNA]</scope>
    <source>
        <strain evidence="5">KCTC 42224</strain>
    </source>
</reference>
<gene>
    <name evidence="4" type="ORF">ACFOOT_17010</name>
</gene>
<keyword evidence="2" id="KW-0732">Signal</keyword>
<comment type="similarity">
    <text evidence="1">Belongs to the class A bacterial acid phosphatase family.</text>
</comment>
<feature type="signal peptide" evidence="2">
    <location>
        <begin position="1"/>
        <end position="22"/>
    </location>
</feature>
<proteinExistence type="inferred from homology"/>
<comment type="caution">
    <text evidence="4">The sequence shown here is derived from an EMBL/GenBank/DDBJ whole genome shotgun (WGS) entry which is preliminary data.</text>
</comment>
<dbReference type="EC" id="3.1.3.2" evidence="1"/>
<evidence type="ECO:0000259" key="3">
    <source>
        <dbReference type="SMART" id="SM00014"/>
    </source>
</evidence>
<name>A0ABV7V8A8_9SPHN</name>
<dbReference type="SMART" id="SM00014">
    <property type="entry name" value="acidPPc"/>
    <property type="match status" value="1"/>
</dbReference>
<dbReference type="InterPro" id="IPR001011">
    <property type="entry name" value="Acid_Pase_classA_bac"/>
</dbReference>
<feature type="domain" description="Phosphatidic acid phosphatase type 2/haloperoxidase" evidence="3">
    <location>
        <begin position="105"/>
        <end position="213"/>
    </location>
</feature>
<dbReference type="RefSeq" id="WP_191326323.1">
    <property type="nucleotide sequence ID" value="NZ_BMZP01000042.1"/>
</dbReference>
<dbReference type="PIRSF" id="PIRSF000897">
    <property type="entry name" value="Acid_Ptase_ClsA"/>
    <property type="match status" value="1"/>
</dbReference>
<dbReference type="Gene3D" id="1.20.144.10">
    <property type="entry name" value="Phosphatidic acid phosphatase type 2/haloperoxidase"/>
    <property type="match status" value="1"/>
</dbReference>
<dbReference type="EMBL" id="JBHRYE010000037">
    <property type="protein sequence ID" value="MFC3673122.1"/>
    <property type="molecule type" value="Genomic_DNA"/>
</dbReference>
<keyword evidence="5" id="KW-1185">Reference proteome</keyword>
<dbReference type="PRINTS" id="PR00483">
    <property type="entry name" value="BACPHPHTASE"/>
</dbReference>